<comment type="caution">
    <text evidence="1">The sequence shown here is derived from an EMBL/GenBank/DDBJ whole genome shotgun (WGS) entry which is preliminary data.</text>
</comment>
<dbReference type="AlphaFoldDB" id="A0A3M7PZW0"/>
<dbReference type="Proteomes" id="UP000276133">
    <property type="component" value="Unassembled WGS sequence"/>
</dbReference>
<evidence type="ECO:0000313" key="2">
    <source>
        <dbReference type="Proteomes" id="UP000276133"/>
    </source>
</evidence>
<proteinExistence type="predicted"/>
<evidence type="ECO:0000313" key="1">
    <source>
        <dbReference type="EMBL" id="RNA04670.1"/>
    </source>
</evidence>
<name>A0A3M7PZW0_BRAPC</name>
<gene>
    <name evidence="1" type="ORF">BpHYR1_038427</name>
</gene>
<reference evidence="1 2" key="1">
    <citation type="journal article" date="2018" name="Sci. Rep.">
        <title>Genomic signatures of local adaptation to the degree of environmental predictability in rotifers.</title>
        <authorList>
            <person name="Franch-Gras L."/>
            <person name="Hahn C."/>
            <person name="Garcia-Roger E.M."/>
            <person name="Carmona M.J."/>
            <person name="Serra M."/>
            <person name="Gomez A."/>
        </authorList>
    </citation>
    <scope>NUCLEOTIDE SEQUENCE [LARGE SCALE GENOMIC DNA]</scope>
    <source>
        <strain evidence="1">HYR1</strain>
    </source>
</reference>
<organism evidence="1 2">
    <name type="scientific">Brachionus plicatilis</name>
    <name type="common">Marine rotifer</name>
    <name type="synonym">Brachionus muelleri</name>
    <dbReference type="NCBI Taxonomy" id="10195"/>
    <lineage>
        <taxon>Eukaryota</taxon>
        <taxon>Metazoa</taxon>
        <taxon>Spiralia</taxon>
        <taxon>Gnathifera</taxon>
        <taxon>Rotifera</taxon>
        <taxon>Eurotatoria</taxon>
        <taxon>Monogononta</taxon>
        <taxon>Pseudotrocha</taxon>
        <taxon>Ploima</taxon>
        <taxon>Brachionidae</taxon>
        <taxon>Brachionus</taxon>
    </lineage>
</organism>
<dbReference type="EMBL" id="REGN01008006">
    <property type="protein sequence ID" value="RNA04670.1"/>
    <property type="molecule type" value="Genomic_DNA"/>
</dbReference>
<sequence length="149" mass="17285">MEIIIPIVRYSKILSQNQIVTKSNNTKSRIDCIRKINPLFEKLKFIFSETTSITYNRNPIFLTYIMFRFLFLPKFTKNKLRITSFPNYSKSAKKEKKLPTLLIGRLRVSVILRAAGFRGLLDGVCTEQTFMKAIMNTISPTTMRDAAHQ</sequence>
<accession>A0A3M7PZW0</accession>
<protein>
    <submittedName>
        <fullName evidence="1">Uncharacterized protein</fullName>
    </submittedName>
</protein>
<keyword evidence="2" id="KW-1185">Reference proteome</keyword>